<accession>A0ABU9UEI2</accession>
<gene>
    <name evidence="2" type="ORF">WKV44_09995</name>
</gene>
<dbReference type="Pfam" id="PF23023">
    <property type="entry name" value="Anti-Pycsar_Apyc1"/>
    <property type="match status" value="1"/>
</dbReference>
<evidence type="ECO:0000313" key="2">
    <source>
        <dbReference type="EMBL" id="MEM5948871.1"/>
    </source>
</evidence>
<dbReference type="PROSITE" id="PS50042">
    <property type="entry name" value="CNMP_BINDING_3"/>
    <property type="match status" value="1"/>
</dbReference>
<dbReference type="InterPro" id="IPR036866">
    <property type="entry name" value="RibonucZ/Hydroxyglut_hydro"/>
</dbReference>
<evidence type="ECO:0000313" key="3">
    <source>
        <dbReference type="Proteomes" id="UP001466331"/>
    </source>
</evidence>
<sequence>MHKIKVCPGSWLVEIPEENLSILCGVPQDVIKFLKKEKLIEKKEKNGVVFESGPNAILLSDIPLQHGQFTNLAEFPILQIFYRQGKIIPGHPNNDGKKPLLLGSKNQINAQAQYILRGNYGLISEEELREAGLDEELIRFFYDIKTFFAFGKIKSIDELLEIRAIDASPVTIGKDLTITRKELNVFEFRYQEEIEMVDLNIYEKSEVFPYELPVKKHPNSYWSIINTGEGTGWDVDNPCMSSILVFNGKLFLIDAGPSVLATLKALGIHPSCVAGIFHTHCHDDHFAGITSLIRTDHKLGYYAVPVVRLSVQKKLSALTGIPEKDFMSFFSPMDLVEGQWNSIEPGFEVMPLFSPHPVETTIMYFRATDRVSGKQHIYAHLADISSLEVIDNMRKGTVWSNPVNSKLIEKAINSYFIKSDIKKIDAGKGMIHGNPLDFLSDSSDIILLSHIDEPLSSEEKKAGLCVEFGTVYEIFKESESHKEDKYRNILIQYYPFIDDKRLDFLLQNSEFRQYEHQEYVLKPGEIPDRVFYIVDGLIEMKQPKEDWGQIPPGSVIGEGAVFSSSAIGEFYRAYSYANVFSISTNDFMSIFSDDDLTDYLEILTRRYFLRTTWFRDEPVSSLVLHALAKEMTPVFWEKNTPIESNDNSINIIKEGRISMSFDNGMGISLGRGEMIAKIPLVEDIVNSCKMIAETDCRGFSIAYDKVSGIPMVSLKIIEEYLKRSQICGFSII</sequence>
<organism evidence="2 3">
    <name type="scientific">Rarispira pelagica</name>
    <dbReference type="NCBI Taxonomy" id="3141764"/>
    <lineage>
        <taxon>Bacteria</taxon>
        <taxon>Pseudomonadati</taxon>
        <taxon>Spirochaetota</taxon>
        <taxon>Spirochaetia</taxon>
        <taxon>Winmispirales</taxon>
        <taxon>Winmispiraceae</taxon>
        <taxon>Rarispira</taxon>
    </lineage>
</organism>
<dbReference type="EMBL" id="JBCHKQ010000006">
    <property type="protein sequence ID" value="MEM5948871.1"/>
    <property type="molecule type" value="Genomic_DNA"/>
</dbReference>
<dbReference type="Gene3D" id="3.60.15.10">
    <property type="entry name" value="Ribonuclease Z/Hydroxyacylglutathione hydrolase-like"/>
    <property type="match status" value="1"/>
</dbReference>
<evidence type="ECO:0000259" key="1">
    <source>
        <dbReference type="PROSITE" id="PS50042"/>
    </source>
</evidence>
<proteinExistence type="predicted"/>
<protein>
    <submittedName>
        <fullName evidence="2">Cyclic nucleotide-binding domain-containing protein</fullName>
    </submittedName>
</protein>
<dbReference type="SUPFAM" id="SSF51206">
    <property type="entry name" value="cAMP-binding domain-like"/>
    <property type="match status" value="2"/>
</dbReference>
<dbReference type="SUPFAM" id="SSF56281">
    <property type="entry name" value="Metallo-hydrolase/oxidoreductase"/>
    <property type="match status" value="1"/>
</dbReference>
<name>A0ABU9UEI2_9SPIR</name>
<dbReference type="Proteomes" id="UP001466331">
    <property type="component" value="Unassembled WGS sequence"/>
</dbReference>
<dbReference type="Gene3D" id="2.60.120.10">
    <property type="entry name" value="Jelly Rolls"/>
    <property type="match status" value="1"/>
</dbReference>
<feature type="domain" description="Cyclic nucleotide-binding" evidence="1">
    <location>
        <begin position="493"/>
        <end position="591"/>
    </location>
</feature>
<dbReference type="InterPro" id="IPR000595">
    <property type="entry name" value="cNMP-bd_dom"/>
</dbReference>
<reference evidence="2 3" key="1">
    <citation type="submission" date="2024-03" db="EMBL/GenBank/DDBJ databases">
        <title>Ignisphaera cupida sp. nov., a hyperthermophilic hydrolytic archaeon from a hot spring of Kamchatka, and proposal of Ignisphaeraceae fam. nov.</title>
        <authorList>
            <person name="Podosokorskaya O.A."/>
            <person name="Elcheninov A.G."/>
            <person name="Maltseva A.I."/>
            <person name="Zayulina K.S."/>
            <person name="Novikov A."/>
            <person name="Merkel A.Y."/>
        </authorList>
    </citation>
    <scope>NUCLEOTIDE SEQUENCE [LARGE SCALE GENOMIC DNA]</scope>
    <source>
        <strain evidence="2 3">38H-sp</strain>
    </source>
</reference>
<dbReference type="InterPro" id="IPR018490">
    <property type="entry name" value="cNMP-bd_dom_sf"/>
</dbReference>
<dbReference type="CDD" id="cd00038">
    <property type="entry name" value="CAP_ED"/>
    <property type="match status" value="1"/>
</dbReference>
<dbReference type="RefSeq" id="WP_420070324.1">
    <property type="nucleotide sequence ID" value="NZ_JBCHKQ010000006.1"/>
</dbReference>
<keyword evidence="3" id="KW-1185">Reference proteome</keyword>
<comment type="caution">
    <text evidence="2">The sequence shown here is derived from an EMBL/GenBank/DDBJ whole genome shotgun (WGS) entry which is preliminary data.</text>
</comment>
<dbReference type="InterPro" id="IPR014710">
    <property type="entry name" value="RmlC-like_jellyroll"/>
</dbReference>